<evidence type="ECO:0000256" key="3">
    <source>
        <dbReference type="ARBA" id="ARBA00022481"/>
    </source>
</evidence>
<dbReference type="InterPro" id="IPR005225">
    <property type="entry name" value="Small_GTP-bd"/>
</dbReference>
<evidence type="ECO:0000256" key="2">
    <source>
        <dbReference type="ARBA" id="ARBA00022475"/>
    </source>
</evidence>
<accession>A0ABM4C1H9</accession>
<keyword evidence="2" id="KW-1003">Cell membrane</keyword>
<dbReference type="NCBIfam" id="TIGR00231">
    <property type="entry name" value="small_GTP"/>
    <property type="match status" value="1"/>
</dbReference>
<keyword evidence="6" id="KW-0449">Lipoprotein</keyword>
<proteinExistence type="inferred from homology"/>
<evidence type="ECO:0000256" key="6">
    <source>
        <dbReference type="ARBA" id="ARBA00023288"/>
    </source>
</evidence>
<dbReference type="InterPro" id="IPR001806">
    <property type="entry name" value="Small_GTPase"/>
</dbReference>
<keyword evidence="4" id="KW-0547">Nucleotide-binding</keyword>
<feature type="region of interest" description="Disordered" evidence="8">
    <location>
        <begin position="246"/>
        <end position="270"/>
    </location>
</feature>
<comment type="subcellular location">
    <subcellularLocation>
        <location evidence="1">Cell membrane</location>
        <topology evidence="1">Lipid-anchor</topology>
    </subcellularLocation>
</comment>
<dbReference type="PROSITE" id="PS51421">
    <property type="entry name" value="RAS"/>
    <property type="match status" value="1"/>
</dbReference>
<dbReference type="PANTHER" id="PTHR46149">
    <property type="entry name" value="MIP08469P"/>
    <property type="match status" value="1"/>
</dbReference>
<keyword evidence="9" id="KW-1185">Reference proteome</keyword>
<protein>
    <submittedName>
        <fullName evidence="10">GTP-binding protein Di-Ras2</fullName>
    </submittedName>
</protein>
<evidence type="ECO:0000256" key="1">
    <source>
        <dbReference type="ARBA" id="ARBA00004193"/>
    </source>
</evidence>
<dbReference type="Gene3D" id="3.40.50.300">
    <property type="entry name" value="P-loop containing nucleotide triphosphate hydrolases"/>
    <property type="match status" value="1"/>
</dbReference>
<feature type="region of interest" description="Disordered" evidence="8">
    <location>
        <begin position="287"/>
        <end position="313"/>
    </location>
</feature>
<evidence type="ECO:0000256" key="4">
    <source>
        <dbReference type="ARBA" id="ARBA00023134"/>
    </source>
</evidence>
<keyword evidence="3" id="KW-0488">Methylation</keyword>
<dbReference type="Pfam" id="PF00071">
    <property type="entry name" value="Ras"/>
    <property type="match status" value="1"/>
</dbReference>
<evidence type="ECO:0000313" key="10">
    <source>
        <dbReference type="RefSeq" id="XP_065655396.1"/>
    </source>
</evidence>
<comment type="similarity">
    <text evidence="7">Belongs to the small GTPase superfamily. RasD family.</text>
</comment>
<dbReference type="SUPFAM" id="SSF52540">
    <property type="entry name" value="P-loop containing nucleoside triphosphate hydrolases"/>
    <property type="match status" value="1"/>
</dbReference>
<feature type="compositionally biased region" description="Basic and acidic residues" evidence="8">
    <location>
        <begin position="288"/>
        <end position="298"/>
    </location>
</feature>
<dbReference type="InterPro" id="IPR027417">
    <property type="entry name" value="P-loop_NTPase"/>
</dbReference>
<dbReference type="SMART" id="SM00173">
    <property type="entry name" value="RAS"/>
    <property type="match status" value="1"/>
</dbReference>
<dbReference type="InterPro" id="IPR052236">
    <property type="entry name" value="Small_GTPase_RasD"/>
</dbReference>
<evidence type="ECO:0000256" key="7">
    <source>
        <dbReference type="ARBA" id="ARBA00038061"/>
    </source>
</evidence>
<dbReference type="RefSeq" id="XP_065655396.1">
    <property type="nucleotide sequence ID" value="XM_065799324.1"/>
</dbReference>
<sequence length="313" mass="36497">MLYYKMVKGVRKSGYLFEYRFTLLGDIRTGKTSVLNRFINDTFSQRYRPTVEDHITHVIDHNGNMCVCLMVDTYGGNDFPAMRKLAISKGNAFFVFYSIVDRNSFDSAKKLVKEIQMCKEERCNVLIIGNKNDLEKERKVQTFEGEHLAHELNSSENVKAEFFEVSAKNNQNIELIFFTMLNMFMPQVDTQEIKHEKCGLRKISLRKSQKKKKQEPKEDYYSDNEFLDHKPVQYLRLRSSSFTEQLKSDSDGSFDSNHNFPKSKNDESVGKNLLQRTFGSMQRVFNNDVHRDSKRAHSIDSTTIPSRSRSLQN</sequence>
<feature type="compositionally biased region" description="Polar residues" evidence="8">
    <location>
        <begin position="299"/>
        <end position="313"/>
    </location>
</feature>
<keyword evidence="4" id="KW-0342">GTP-binding</keyword>
<reference evidence="10" key="1">
    <citation type="submission" date="2025-08" db="UniProtKB">
        <authorList>
            <consortium name="RefSeq"/>
        </authorList>
    </citation>
    <scope>IDENTIFICATION</scope>
</reference>
<organism evidence="9 10">
    <name type="scientific">Hydra vulgaris</name>
    <name type="common">Hydra</name>
    <name type="synonym">Hydra attenuata</name>
    <dbReference type="NCBI Taxonomy" id="6087"/>
    <lineage>
        <taxon>Eukaryota</taxon>
        <taxon>Metazoa</taxon>
        <taxon>Cnidaria</taxon>
        <taxon>Hydrozoa</taxon>
        <taxon>Hydroidolina</taxon>
        <taxon>Anthoathecata</taxon>
        <taxon>Aplanulata</taxon>
        <taxon>Hydridae</taxon>
        <taxon>Hydra</taxon>
    </lineage>
</organism>
<evidence type="ECO:0000256" key="8">
    <source>
        <dbReference type="SAM" id="MobiDB-lite"/>
    </source>
</evidence>
<keyword evidence="5" id="KW-0472">Membrane</keyword>
<feature type="compositionally biased region" description="Polar residues" evidence="8">
    <location>
        <begin position="246"/>
        <end position="262"/>
    </location>
</feature>
<dbReference type="PROSITE" id="PS51419">
    <property type="entry name" value="RAB"/>
    <property type="match status" value="1"/>
</dbReference>
<evidence type="ECO:0000313" key="9">
    <source>
        <dbReference type="Proteomes" id="UP001652625"/>
    </source>
</evidence>
<dbReference type="SMART" id="SM00175">
    <property type="entry name" value="RAB"/>
    <property type="match status" value="1"/>
</dbReference>
<dbReference type="SMART" id="SM00174">
    <property type="entry name" value="RHO"/>
    <property type="match status" value="1"/>
</dbReference>
<dbReference type="Proteomes" id="UP001652625">
    <property type="component" value="Chromosome 06"/>
</dbReference>
<dbReference type="GeneID" id="100207946"/>
<name>A0ABM4C1H9_HYDVU</name>
<dbReference type="PRINTS" id="PR00449">
    <property type="entry name" value="RASTRNSFRMNG"/>
</dbReference>
<evidence type="ECO:0000256" key="5">
    <source>
        <dbReference type="ARBA" id="ARBA00023136"/>
    </source>
</evidence>
<gene>
    <name evidence="10" type="primary">LOC100207946</name>
</gene>